<sequence>MEKSREAFRTISEVADWLSTPSHVLRFWETKFPEVRPIKRAGGRRYYRPSDMVLLAGIKKLLHEEGMTIRGVQKLLNEQGAKFVSSLADAPGEDAFGSPALQGQILDSDSAEDEAPMILDAMEEPAPKAPANVVMLRAARPRPTTPEQGMRDAAGQNRRAASVAPDPSHSPDDAARDTTDTLARSDESHEAESVPQSAVAPEQVTVADVPQETDAALAQAAVQAEPAEKRGEQEAPPQPHAWTDRRLAARLRNLPEGAIADRGKLRALRDRLALLRDRLRTP</sequence>
<organism evidence="3 4">
    <name type="scientific">Plastorhodobacter daqingensis</name>
    <dbReference type="NCBI Taxonomy" id="1387281"/>
    <lineage>
        <taxon>Bacteria</taxon>
        <taxon>Pseudomonadati</taxon>
        <taxon>Pseudomonadota</taxon>
        <taxon>Alphaproteobacteria</taxon>
        <taxon>Rhodobacterales</taxon>
        <taxon>Paracoccaceae</taxon>
        <taxon>Plastorhodobacter</taxon>
    </lineage>
</organism>
<evidence type="ECO:0000313" key="4">
    <source>
        <dbReference type="Proteomes" id="UP001596516"/>
    </source>
</evidence>
<accession>A0ABW2UJ88</accession>
<dbReference type="InterPro" id="IPR000551">
    <property type="entry name" value="MerR-type_HTH_dom"/>
</dbReference>
<feature type="region of interest" description="Disordered" evidence="1">
    <location>
        <begin position="142"/>
        <end position="201"/>
    </location>
</feature>
<keyword evidence="4" id="KW-1185">Reference proteome</keyword>
<name>A0ABW2UJ88_9RHOB</name>
<feature type="domain" description="HTH merR-type" evidence="2">
    <location>
        <begin position="10"/>
        <end position="78"/>
    </location>
</feature>
<dbReference type="CDD" id="cd04765">
    <property type="entry name" value="HTH_MlrA-like_sg2"/>
    <property type="match status" value="1"/>
</dbReference>
<reference evidence="4" key="1">
    <citation type="journal article" date="2019" name="Int. J. Syst. Evol. Microbiol.">
        <title>The Global Catalogue of Microorganisms (GCM) 10K type strain sequencing project: providing services to taxonomists for standard genome sequencing and annotation.</title>
        <authorList>
            <consortium name="The Broad Institute Genomics Platform"/>
            <consortium name="The Broad Institute Genome Sequencing Center for Infectious Disease"/>
            <person name="Wu L."/>
            <person name="Ma J."/>
        </authorList>
    </citation>
    <scope>NUCLEOTIDE SEQUENCE [LARGE SCALE GENOMIC DNA]</scope>
    <source>
        <strain evidence="4">CGMCC 1.12750</strain>
    </source>
</reference>
<dbReference type="SMART" id="SM00422">
    <property type="entry name" value="HTH_MERR"/>
    <property type="match status" value="1"/>
</dbReference>
<evidence type="ECO:0000313" key="3">
    <source>
        <dbReference type="EMBL" id="MFC7704105.1"/>
    </source>
</evidence>
<dbReference type="PROSITE" id="PS50937">
    <property type="entry name" value="HTH_MERR_2"/>
    <property type="match status" value="1"/>
</dbReference>
<dbReference type="Gene3D" id="1.10.1660.10">
    <property type="match status" value="1"/>
</dbReference>
<gene>
    <name evidence="3" type="ORF">ACFQXB_07860</name>
</gene>
<evidence type="ECO:0000259" key="2">
    <source>
        <dbReference type="PROSITE" id="PS50937"/>
    </source>
</evidence>
<dbReference type="EMBL" id="JBHTFQ010000003">
    <property type="protein sequence ID" value="MFC7704105.1"/>
    <property type="molecule type" value="Genomic_DNA"/>
</dbReference>
<dbReference type="InterPro" id="IPR009061">
    <property type="entry name" value="DNA-bd_dom_put_sf"/>
</dbReference>
<protein>
    <submittedName>
        <fullName evidence="3">MerR family transcriptional regulator</fullName>
    </submittedName>
</protein>
<dbReference type="RefSeq" id="WP_377401709.1">
    <property type="nucleotide sequence ID" value="NZ_JBHTFQ010000003.1"/>
</dbReference>
<dbReference type="SUPFAM" id="SSF46955">
    <property type="entry name" value="Putative DNA-binding domain"/>
    <property type="match status" value="1"/>
</dbReference>
<evidence type="ECO:0000256" key="1">
    <source>
        <dbReference type="SAM" id="MobiDB-lite"/>
    </source>
</evidence>
<proteinExistence type="predicted"/>
<dbReference type="Proteomes" id="UP001596516">
    <property type="component" value="Unassembled WGS sequence"/>
</dbReference>
<feature type="region of interest" description="Disordered" evidence="1">
    <location>
        <begin position="218"/>
        <end position="245"/>
    </location>
</feature>
<feature type="compositionally biased region" description="Basic and acidic residues" evidence="1">
    <location>
        <begin position="169"/>
        <end position="192"/>
    </location>
</feature>
<dbReference type="Pfam" id="PF13411">
    <property type="entry name" value="MerR_1"/>
    <property type="match status" value="1"/>
</dbReference>
<comment type="caution">
    <text evidence="3">The sequence shown here is derived from an EMBL/GenBank/DDBJ whole genome shotgun (WGS) entry which is preliminary data.</text>
</comment>